<evidence type="ECO:0000313" key="6">
    <source>
        <dbReference type="EMBL" id="EPT01310.1"/>
    </source>
</evidence>
<dbReference type="AlphaFoldDB" id="S8FSZ9"/>
<dbReference type="PROSITE" id="PS51808">
    <property type="entry name" value="CHCH"/>
    <property type="match status" value="1"/>
</dbReference>
<dbReference type="HOGENOM" id="CLU_157422_2_0_1"/>
<dbReference type="PANTHER" id="PTHR46811:SF1">
    <property type="entry name" value="COILED-COIL-HELIX-COILED-COIL-HELIX DOMAIN-CONTAINING PROTEIN 7"/>
    <property type="match status" value="1"/>
</dbReference>
<reference evidence="6 7" key="1">
    <citation type="journal article" date="2012" name="Science">
        <title>The Paleozoic origin of enzymatic lignin decomposition reconstructed from 31 fungal genomes.</title>
        <authorList>
            <person name="Floudas D."/>
            <person name="Binder M."/>
            <person name="Riley R."/>
            <person name="Barry K."/>
            <person name="Blanchette R.A."/>
            <person name="Henrissat B."/>
            <person name="Martinez A.T."/>
            <person name="Otillar R."/>
            <person name="Spatafora J.W."/>
            <person name="Yadav J.S."/>
            <person name="Aerts A."/>
            <person name="Benoit I."/>
            <person name="Boyd A."/>
            <person name="Carlson A."/>
            <person name="Copeland A."/>
            <person name="Coutinho P.M."/>
            <person name="de Vries R.P."/>
            <person name="Ferreira P."/>
            <person name="Findley K."/>
            <person name="Foster B."/>
            <person name="Gaskell J."/>
            <person name="Glotzer D."/>
            <person name="Gorecki P."/>
            <person name="Heitman J."/>
            <person name="Hesse C."/>
            <person name="Hori C."/>
            <person name="Igarashi K."/>
            <person name="Jurgens J.A."/>
            <person name="Kallen N."/>
            <person name="Kersten P."/>
            <person name="Kohler A."/>
            <person name="Kuees U."/>
            <person name="Kumar T.K.A."/>
            <person name="Kuo A."/>
            <person name="LaButti K."/>
            <person name="Larrondo L.F."/>
            <person name="Lindquist E."/>
            <person name="Ling A."/>
            <person name="Lombard V."/>
            <person name="Lucas S."/>
            <person name="Lundell T."/>
            <person name="Martin R."/>
            <person name="McLaughlin D.J."/>
            <person name="Morgenstern I."/>
            <person name="Morin E."/>
            <person name="Murat C."/>
            <person name="Nagy L.G."/>
            <person name="Nolan M."/>
            <person name="Ohm R.A."/>
            <person name="Patyshakuliyeva A."/>
            <person name="Rokas A."/>
            <person name="Ruiz-Duenas F.J."/>
            <person name="Sabat G."/>
            <person name="Salamov A."/>
            <person name="Samejima M."/>
            <person name="Schmutz J."/>
            <person name="Slot J.C."/>
            <person name="St John F."/>
            <person name="Stenlid J."/>
            <person name="Sun H."/>
            <person name="Sun S."/>
            <person name="Syed K."/>
            <person name="Tsang A."/>
            <person name="Wiebenga A."/>
            <person name="Young D."/>
            <person name="Pisabarro A."/>
            <person name="Eastwood D.C."/>
            <person name="Martin F."/>
            <person name="Cullen D."/>
            <person name="Grigoriev I.V."/>
            <person name="Hibbett D.S."/>
        </authorList>
    </citation>
    <scope>NUCLEOTIDE SEQUENCE</scope>
    <source>
        <strain evidence="7">FP-58527</strain>
    </source>
</reference>
<evidence type="ECO:0000256" key="3">
    <source>
        <dbReference type="ARBA" id="ARBA00023128"/>
    </source>
</evidence>
<evidence type="ECO:0000256" key="5">
    <source>
        <dbReference type="SAM" id="MobiDB-lite"/>
    </source>
</evidence>
<dbReference type="OrthoDB" id="9971592at2759"/>
<feature type="region of interest" description="Disordered" evidence="5">
    <location>
        <begin position="1"/>
        <end position="26"/>
    </location>
</feature>
<comment type="function">
    <text evidence="1">Required for the assembly of cytochrome c oxidase.</text>
</comment>
<dbReference type="GO" id="GO:0005758">
    <property type="term" value="C:mitochondrial intermembrane space"/>
    <property type="evidence" value="ECO:0007669"/>
    <property type="project" value="UniProtKB-SubCell"/>
</dbReference>
<comment type="subcellular location">
    <subcellularLocation>
        <location evidence="2">Mitochondrion intermembrane space</location>
    </subcellularLocation>
</comment>
<evidence type="ECO:0000256" key="2">
    <source>
        <dbReference type="ARBA" id="ARBA00004569"/>
    </source>
</evidence>
<evidence type="ECO:0008006" key="8">
    <source>
        <dbReference type="Google" id="ProtNLM"/>
    </source>
</evidence>
<protein>
    <recommendedName>
        <fullName evidence="8">CHCH domain-containing protein</fullName>
    </recommendedName>
</protein>
<keyword evidence="4" id="KW-1015">Disulfide bond</keyword>
<sequence length="91" mass="10683">MAKLANKTGSEELPHPMENVKPDNWQDKFEGRVKSKFVDPCDRAAKASLECMNRNDYDRNQCLDFFQAYRDCKKDWLDQRNADRRAGRVKA</sequence>
<proteinExistence type="predicted"/>
<dbReference type="eggNOG" id="KOG4618">
    <property type="taxonomic scope" value="Eukaryota"/>
</dbReference>
<name>S8FSZ9_FOMSC</name>
<keyword evidence="3" id="KW-0496">Mitochondrion</keyword>
<dbReference type="EMBL" id="KE504143">
    <property type="protein sequence ID" value="EPT01310.1"/>
    <property type="molecule type" value="Genomic_DNA"/>
</dbReference>
<dbReference type="InParanoid" id="S8FSZ9"/>
<dbReference type="PANTHER" id="PTHR46811">
    <property type="entry name" value="COILED-COIL-HELIX-COILED-COIL-HELIX DOMAIN-CONTAINING PROTEIN 7"/>
    <property type="match status" value="1"/>
</dbReference>
<feature type="compositionally biased region" description="Basic and acidic residues" evidence="5">
    <location>
        <begin position="9"/>
        <end position="26"/>
    </location>
</feature>
<accession>S8FSZ9</accession>
<evidence type="ECO:0000313" key="7">
    <source>
        <dbReference type="Proteomes" id="UP000015241"/>
    </source>
</evidence>
<evidence type="ECO:0000256" key="4">
    <source>
        <dbReference type="ARBA" id="ARBA00023157"/>
    </source>
</evidence>
<keyword evidence="7" id="KW-1185">Reference proteome</keyword>
<dbReference type="InterPro" id="IPR051040">
    <property type="entry name" value="COX23"/>
</dbReference>
<evidence type="ECO:0000256" key="1">
    <source>
        <dbReference type="ARBA" id="ARBA00003875"/>
    </source>
</evidence>
<dbReference type="Proteomes" id="UP000015241">
    <property type="component" value="Unassembled WGS sequence"/>
</dbReference>
<dbReference type="SUPFAM" id="SSF47072">
    <property type="entry name" value="Cysteine alpha-hairpin motif"/>
    <property type="match status" value="1"/>
</dbReference>
<dbReference type="Gene3D" id="1.10.287.1130">
    <property type="entry name" value="CytochromE C oxidase copper chaperone"/>
    <property type="match status" value="1"/>
</dbReference>
<gene>
    <name evidence="6" type="ORF">FOMPIDRAFT_1059933</name>
</gene>
<dbReference type="InterPro" id="IPR009069">
    <property type="entry name" value="Cys_alpha_HP_mot_SF"/>
</dbReference>
<dbReference type="STRING" id="743788.S8FSZ9"/>
<organism evidence="6 7">
    <name type="scientific">Fomitopsis schrenkii</name>
    <name type="common">Brown rot fungus</name>
    <dbReference type="NCBI Taxonomy" id="2126942"/>
    <lineage>
        <taxon>Eukaryota</taxon>
        <taxon>Fungi</taxon>
        <taxon>Dikarya</taxon>
        <taxon>Basidiomycota</taxon>
        <taxon>Agaricomycotina</taxon>
        <taxon>Agaricomycetes</taxon>
        <taxon>Polyporales</taxon>
        <taxon>Fomitopsis</taxon>
    </lineage>
</organism>
<dbReference type="GO" id="GO:0033108">
    <property type="term" value="P:mitochondrial respiratory chain complex assembly"/>
    <property type="evidence" value="ECO:0007669"/>
    <property type="project" value="TreeGrafter"/>
</dbReference>